<reference evidence="4" key="2">
    <citation type="journal article" date="2023" name="Science">
        <title>Genomic signatures of disease resistance in endangered staghorn corals.</title>
        <authorList>
            <person name="Vollmer S.V."/>
            <person name="Selwyn J.D."/>
            <person name="Despard B.A."/>
            <person name="Roesel C.L."/>
        </authorList>
    </citation>
    <scope>NUCLEOTIDE SEQUENCE</scope>
    <source>
        <strain evidence="4">K2</strain>
    </source>
</reference>
<dbReference type="EMBL" id="JARQWQ010000012">
    <property type="protein sequence ID" value="KAK2568286.1"/>
    <property type="molecule type" value="Genomic_DNA"/>
</dbReference>
<evidence type="ECO:0000313" key="4">
    <source>
        <dbReference type="EMBL" id="KAK2568286.1"/>
    </source>
</evidence>
<keyword evidence="1" id="KW-0175">Coiled coil</keyword>
<dbReference type="AlphaFoldDB" id="A0AAD9QVR7"/>
<reference evidence="4" key="1">
    <citation type="journal article" date="2023" name="G3 (Bethesda)">
        <title>Whole genome assembly and annotation of the endangered Caribbean coral Acropora cervicornis.</title>
        <authorList>
            <person name="Selwyn J.D."/>
            <person name="Vollmer S.V."/>
        </authorList>
    </citation>
    <scope>NUCLEOTIDE SEQUENCE</scope>
    <source>
        <strain evidence="4">K2</strain>
    </source>
</reference>
<evidence type="ECO:0000256" key="1">
    <source>
        <dbReference type="SAM" id="Coils"/>
    </source>
</evidence>
<keyword evidence="3" id="KW-0812">Transmembrane</keyword>
<organism evidence="4 5">
    <name type="scientific">Acropora cervicornis</name>
    <name type="common">Staghorn coral</name>
    <dbReference type="NCBI Taxonomy" id="6130"/>
    <lineage>
        <taxon>Eukaryota</taxon>
        <taxon>Metazoa</taxon>
        <taxon>Cnidaria</taxon>
        <taxon>Anthozoa</taxon>
        <taxon>Hexacorallia</taxon>
        <taxon>Scleractinia</taxon>
        <taxon>Astrocoeniina</taxon>
        <taxon>Acroporidae</taxon>
        <taxon>Acropora</taxon>
    </lineage>
</organism>
<proteinExistence type="predicted"/>
<feature type="compositionally biased region" description="Polar residues" evidence="2">
    <location>
        <begin position="22"/>
        <end position="37"/>
    </location>
</feature>
<comment type="caution">
    <text evidence="4">The sequence shown here is derived from an EMBL/GenBank/DDBJ whole genome shotgun (WGS) entry which is preliminary data.</text>
</comment>
<feature type="coiled-coil region" evidence="1">
    <location>
        <begin position="39"/>
        <end position="94"/>
    </location>
</feature>
<gene>
    <name evidence="4" type="ORF">P5673_007294</name>
</gene>
<dbReference type="Proteomes" id="UP001249851">
    <property type="component" value="Unassembled WGS sequence"/>
</dbReference>
<protein>
    <submittedName>
        <fullName evidence="4">Uncharacterized protein</fullName>
    </submittedName>
</protein>
<evidence type="ECO:0000256" key="2">
    <source>
        <dbReference type="SAM" id="MobiDB-lite"/>
    </source>
</evidence>
<feature type="region of interest" description="Disordered" evidence="2">
    <location>
        <begin position="1"/>
        <end position="37"/>
    </location>
</feature>
<evidence type="ECO:0000313" key="5">
    <source>
        <dbReference type="Proteomes" id="UP001249851"/>
    </source>
</evidence>
<sequence length="413" mass="47639">MEEVSFLSEGSERPESAENIEELSNVSSKSAPTNDGQGLQMLRSRLKLLEHSLEDQRITSDYLREERDKAVDVNRALRRELEELRREVYIENSAIFSAERAPRRAQNYQTGPLKEEESLTGYLIGFPRKCARGLLSRVALFVWWTGVWMNEGLGMLRIENKWVELERTKCELEQENARLHRQIFALQKLLAEREYELVGQMERNKELTKRINKKCGSVPCSCGRNHSYEAMAKHVHTVADFSECLSQVVEKMKQKMDLQFSQFEKVSHDIEQLTESQRLIEEKVNAKSASTAHDLKCHKTTAESSKELETEKAILPRREIQENTANALNQGKETRAEIVANKISRACGLIFYSCRIILIFLFTFLALGFLFHFLLVSSSLRLPSSPVKDYYGVDLFALWCYFVNCMFSLLVTE</sequence>
<keyword evidence="5" id="KW-1185">Reference proteome</keyword>
<keyword evidence="3" id="KW-1133">Transmembrane helix</keyword>
<accession>A0AAD9QVR7</accession>
<name>A0AAD9QVR7_ACRCE</name>
<evidence type="ECO:0000256" key="3">
    <source>
        <dbReference type="SAM" id="Phobius"/>
    </source>
</evidence>
<keyword evidence="3" id="KW-0472">Membrane</keyword>
<feature type="transmembrane region" description="Helical" evidence="3">
    <location>
        <begin position="349"/>
        <end position="375"/>
    </location>
</feature>
<feature type="transmembrane region" description="Helical" evidence="3">
    <location>
        <begin position="395"/>
        <end position="412"/>
    </location>
</feature>